<keyword evidence="1" id="KW-0472">Membrane</keyword>
<dbReference type="EMBL" id="SDGZ01000030">
    <property type="protein sequence ID" value="TYC47792.1"/>
    <property type="molecule type" value="Genomic_DNA"/>
</dbReference>
<keyword evidence="1" id="KW-1133">Transmembrane helix</keyword>
<gene>
    <name evidence="2" type="ORF">ESZ50_11225</name>
</gene>
<feature type="transmembrane region" description="Helical" evidence="1">
    <location>
        <begin position="146"/>
        <end position="169"/>
    </location>
</feature>
<organism evidence="2 3">
    <name type="scientific">Weissella muntiaci</name>
    <dbReference type="NCBI Taxonomy" id="2508881"/>
    <lineage>
        <taxon>Bacteria</taxon>
        <taxon>Bacillati</taxon>
        <taxon>Bacillota</taxon>
        <taxon>Bacilli</taxon>
        <taxon>Lactobacillales</taxon>
        <taxon>Lactobacillaceae</taxon>
        <taxon>Weissella</taxon>
    </lineage>
</organism>
<dbReference type="PANTHER" id="PTHR41386:SF1">
    <property type="entry name" value="MEMBRANE PROTEIN"/>
    <property type="match status" value="1"/>
</dbReference>
<dbReference type="OrthoDB" id="9795736at2"/>
<evidence type="ECO:0000313" key="3">
    <source>
        <dbReference type="Proteomes" id="UP000371977"/>
    </source>
</evidence>
<reference evidence="2 3" key="1">
    <citation type="submission" date="2019-01" db="EMBL/GenBank/DDBJ databases">
        <title>Weissella sp. nov., a novel lactic acid bacterium isolated from animal feces.</title>
        <authorList>
            <person name="Wang L.-T."/>
        </authorList>
    </citation>
    <scope>NUCLEOTIDE SEQUENCE [LARGE SCALE GENOMIC DNA]</scope>
    <source>
        <strain evidence="2 3">8H-2</strain>
    </source>
</reference>
<dbReference type="PANTHER" id="PTHR41386">
    <property type="entry name" value="INTEGRAL MEMBRANE PROTEIN-RELATED"/>
    <property type="match status" value="1"/>
</dbReference>
<dbReference type="Pfam" id="PF06210">
    <property type="entry name" value="DUF1003"/>
    <property type="match status" value="1"/>
</dbReference>
<comment type="caution">
    <text evidence="2">The sequence shown here is derived from an EMBL/GenBank/DDBJ whole genome shotgun (WGS) entry which is preliminary data.</text>
</comment>
<protein>
    <submittedName>
        <fullName evidence="2">DUF1003 domain-containing protein</fullName>
    </submittedName>
</protein>
<proteinExistence type="predicted"/>
<evidence type="ECO:0000313" key="2">
    <source>
        <dbReference type="EMBL" id="TYC47792.1"/>
    </source>
</evidence>
<name>A0A6C2C1X3_9LACO</name>
<accession>A0A6C2C1X3</accession>
<dbReference type="AlphaFoldDB" id="A0A6C2C1X3"/>
<feature type="transmembrane region" description="Helical" evidence="1">
    <location>
        <begin position="114"/>
        <end position="134"/>
    </location>
</feature>
<dbReference type="RefSeq" id="WP_148624017.1">
    <property type="nucleotide sequence ID" value="NZ_SDGZ01000030.1"/>
</dbReference>
<keyword evidence="1" id="KW-0812">Transmembrane</keyword>
<keyword evidence="3" id="KW-1185">Reference proteome</keyword>
<evidence type="ECO:0000256" key="1">
    <source>
        <dbReference type="SAM" id="Phobius"/>
    </source>
</evidence>
<sequence>MAVLKYQKDLIDGKNYPVTDGVFLTELDSELFGLIRKDFPKATRRDFMSYQHLTNYRLKKLDVLLAKDFHENDKFHDRFAKVADNEAYQEIDVRKHLDETLTFGQRIADGVARFGGSWTFILSFLAFMLVWMVLNGLHLFGMNFDPYPFILLNLTLSMIAAFQAPLILMSQNRSAEYDRLESTNGYRINRKSEAEIRLLHSKLDHLMQQDQADSLEVQRLQVEILGSITNQLAELQRR</sequence>
<dbReference type="InterPro" id="IPR010406">
    <property type="entry name" value="DUF1003"/>
</dbReference>
<dbReference type="Proteomes" id="UP000371977">
    <property type="component" value="Unassembled WGS sequence"/>
</dbReference>